<dbReference type="Gene3D" id="1.10.10.10">
    <property type="entry name" value="Winged helix-like DNA-binding domain superfamily/Winged helix DNA-binding domain"/>
    <property type="match status" value="1"/>
</dbReference>
<keyword evidence="6" id="KW-0597">Phosphoprotein</keyword>
<proteinExistence type="inferred from homology"/>
<dbReference type="Pfam" id="PF03704">
    <property type="entry name" value="BTAD"/>
    <property type="match status" value="1"/>
</dbReference>
<dbReference type="Proteomes" id="UP001652445">
    <property type="component" value="Unassembled WGS sequence"/>
</dbReference>
<evidence type="ECO:0000259" key="8">
    <source>
        <dbReference type="PROSITE" id="PS50110"/>
    </source>
</evidence>
<evidence type="ECO:0000313" key="10">
    <source>
        <dbReference type="EMBL" id="MCU6793886.1"/>
    </source>
</evidence>
<feature type="modified residue" description="4-aspartylphosphate" evidence="6">
    <location>
        <position position="57"/>
    </location>
</feature>
<dbReference type="SMART" id="SM00862">
    <property type="entry name" value="Trans_reg_C"/>
    <property type="match status" value="1"/>
</dbReference>
<dbReference type="InterPro" id="IPR051677">
    <property type="entry name" value="AfsR-DnrI-RedD_regulator"/>
</dbReference>
<comment type="caution">
    <text evidence="10">The sequence shown here is derived from an EMBL/GenBank/DDBJ whole genome shotgun (WGS) entry which is preliminary data.</text>
</comment>
<dbReference type="InterPro" id="IPR001789">
    <property type="entry name" value="Sig_transdc_resp-reg_receiver"/>
</dbReference>
<dbReference type="PROSITE" id="PS50110">
    <property type="entry name" value="RESPONSE_REGULATORY"/>
    <property type="match status" value="1"/>
</dbReference>
<evidence type="ECO:0000256" key="5">
    <source>
        <dbReference type="ARBA" id="ARBA00023163"/>
    </source>
</evidence>
<evidence type="ECO:0000256" key="3">
    <source>
        <dbReference type="ARBA" id="ARBA00023015"/>
    </source>
</evidence>
<comment type="similarity">
    <text evidence="1">Belongs to the AfsR/DnrI/RedD regulatory family.</text>
</comment>
<dbReference type="InterPro" id="IPR011006">
    <property type="entry name" value="CheY-like_superfamily"/>
</dbReference>
<organism evidence="10 11">
    <name type="scientific">Paenibacillus baimaensis</name>
    <dbReference type="NCBI Taxonomy" id="2982185"/>
    <lineage>
        <taxon>Bacteria</taxon>
        <taxon>Bacillati</taxon>
        <taxon>Bacillota</taxon>
        <taxon>Bacilli</taxon>
        <taxon>Bacillales</taxon>
        <taxon>Paenibacillaceae</taxon>
        <taxon>Paenibacillus</taxon>
    </lineage>
</organism>
<evidence type="ECO:0000256" key="2">
    <source>
        <dbReference type="ARBA" id="ARBA00023012"/>
    </source>
</evidence>
<dbReference type="InterPro" id="IPR036388">
    <property type="entry name" value="WH-like_DNA-bd_sf"/>
</dbReference>
<sequence>MTNTLKALLVDDERLALMQLEKMLKELTDIQIVGTSMNPLRAIEMARNLMPDVIFMDIQMPELSGLQAAELLQEICPSAEIVFVTAFDEYAIQAFELQALDYVLKPLQRKRLIKTLQRLKQPNVNPPKTPLLGEPVSIRCFPSLQIEYKENQAEELIKWRTTKGQELFAYLLHHRGQLVRKSELLDLLWPDIDPKKAITLLYTTIYQIRQNLKRNAIDIPIQSLSAEEGYMLDAGRVRLESDEWEHNLRTLEHVNVNNLAAHQRVLDMYRGEYLGKHDYLWAEGDRQRMAMRWLHHAQQVAECYSQNGMWNEAAGVYHRIQQEQPLSEDSFFALMKLYDLMGQRASVEEQYQLLLKMLEQELNLEPKGEITHWFECWKQQISDTRTHVPLWIVSKRKLL</sequence>
<dbReference type="Gene3D" id="3.40.50.2300">
    <property type="match status" value="1"/>
</dbReference>
<dbReference type="SUPFAM" id="SSF48452">
    <property type="entry name" value="TPR-like"/>
    <property type="match status" value="1"/>
</dbReference>
<dbReference type="SMART" id="SM00448">
    <property type="entry name" value="REC"/>
    <property type="match status" value="1"/>
</dbReference>
<dbReference type="PROSITE" id="PS51755">
    <property type="entry name" value="OMPR_PHOB"/>
    <property type="match status" value="1"/>
</dbReference>
<dbReference type="SUPFAM" id="SSF52172">
    <property type="entry name" value="CheY-like"/>
    <property type="match status" value="1"/>
</dbReference>
<dbReference type="PANTHER" id="PTHR35807:SF2">
    <property type="entry name" value="TRANSCRIPTIONAL ACTIVATOR DOMAIN"/>
    <property type="match status" value="1"/>
</dbReference>
<keyword evidence="4 7" id="KW-0238">DNA-binding</keyword>
<keyword evidence="11" id="KW-1185">Reference proteome</keyword>
<dbReference type="InterPro" id="IPR011990">
    <property type="entry name" value="TPR-like_helical_dom_sf"/>
</dbReference>
<dbReference type="Gene3D" id="1.25.40.10">
    <property type="entry name" value="Tetratricopeptide repeat domain"/>
    <property type="match status" value="1"/>
</dbReference>
<dbReference type="InterPro" id="IPR016032">
    <property type="entry name" value="Sig_transdc_resp-reg_C-effctor"/>
</dbReference>
<evidence type="ECO:0000256" key="7">
    <source>
        <dbReference type="PROSITE-ProRule" id="PRU01091"/>
    </source>
</evidence>
<dbReference type="Pfam" id="PF00486">
    <property type="entry name" value="Trans_reg_C"/>
    <property type="match status" value="1"/>
</dbReference>
<gene>
    <name evidence="10" type="ORF">OB236_17425</name>
</gene>
<feature type="DNA-binding region" description="OmpR/PhoB-type" evidence="7">
    <location>
        <begin position="127"/>
        <end position="234"/>
    </location>
</feature>
<evidence type="ECO:0000256" key="1">
    <source>
        <dbReference type="ARBA" id="ARBA00005820"/>
    </source>
</evidence>
<dbReference type="InterPro" id="IPR001867">
    <property type="entry name" value="OmpR/PhoB-type_DNA-bd"/>
</dbReference>
<evidence type="ECO:0000256" key="6">
    <source>
        <dbReference type="PROSITE-ProRule" id="PRU00169"/>
    </source>
</evidence>
<evidence type="ECO:0000256" key="4">
    <source>
        <dbReference type="ARBA" id="ARBA00023125"/>
    </source>
</evidence>
<keyword evidence="2" id="KW-0902">Two-component regulatory system</keyword>
<keyword evidence="5" id="KW-0804">Transcription</keyword>
<protein>
    <submittedName>
        <fullName evidence="10">Response regulator</fullName>
    </submittedName>
</protein>
<reference evidence="10 11" key="1">
    <citation type="submission" date="2022-09" db="EMBL/GenBank/DDBJ databases">
        <authorList>
            <person name="Han X.L."/>
            <person name="Wang Q."/>
            <person name="Lu T."/>
        </authorList>
    </citation>
    <scope>NUCLEOTIDE SEQUENCE [LARGE SCALE GENOMIC DNA]</scope>
    <source>
        <strain evidence="10 11">WQ 127069</strain>
    </source>
</reference>
<dbReference type="Pfam" id="PF00072">
    <property type="entry name" value="Response_reg"/>
    <property type="match status" value="1"/>
</dbReference>
<dbReference type="SUPFAM" id="SSF46894">
    <property type="entry name" value="C-terminal effector domain of the bipartite response regulators"/>
    <property type="match status" value="1"/>
</dbReference>
<keyword evidence="3" id="KW-0805">Transcription regulation</keyword>
<dbReference type="InterPro" id="IPR005158">
    <property type="entry name" value="BTAD"/>
</dbReference>
<name>A0ABT2UIN9_9BACL</name>
<feature type="domain" description="OmpR/PhoB-type" evidence="9">
    <location>
        <begin position="127"/>
        <end position="234"/>
    </location>
</feature>
<evidence type="ECO:0000259" key="9">
    <source>
        <dbReference type="PROSITE" id="PS51755"/>
    </source>
</evidence>
<dbReference type="PANTHER" id="PTHR35807">
    <property type="entry name" value="TRANSCRIPTIONAL REGULATOR REDD-RELATED"/>
    <property type="match status" value="1"/>
</dbReference>
<feature type="domain" description="Response regulatory" evidence="8">
    <location>
        <begin position="6"/>
        <end position="120"/>
    </location>
</feature>
<accession>A0ABT2UIN9</accession>
<dbReference type="SMART" id="SM01043">
    <property type="entry name" value="BTAD"/>
    <property type="match status" value="1"/>
</dbReference>
<dbReference type="EMBL" id="JAOQIO010000069">
    <property type="protein sequence ID" value="MCU6793886.1"/>
    <property type="molecule type" value="Genomic_DNA"/>
</dbReference>
<evidence type="ECO:0000313" key="11">
    <source>
        <dbReference type="Proteomes" id="UP001652445"/>
    </source>
</evidence>